<reference evidence="1 2" key="1">
    <citation type="submission" date="2020-02" db="EMBL/GenBank/DDBJ databases">
        <title>Pelistega sp. NLN82 were isolated from wild rodents of the Hainan Island.</title>
        <authorList>
            <person name="Niu N."/>
            <person name="Zhou J."/>
        </authorList>
    </citation>
    <scope>NUCLEOTIDE SEQUENCE [LARGE SCALE GENOMIC DNA]</scope>
    <source>
        <strain evidence="1 2">NLN82</strain>
    </source>
</reference>
<keyword evidence="2" id="KW-1185">Reference proteome</keyword>
<evidence type="ECO:0000313" key="1">
    <source>
        <dbReference type="EMBL" id="NEN76070.1"/>
    </source>
</evidence>
<gene>
    <name evidence="1" type="ORF">F9B74_07015</name>
</gene>
<accession>A0A6L9Y6H5</accession>
<dbReference type="EMBL" id="JAAGYR010000012">
    <property type="protein sequence ID" value="NEN76070.1"/>
    <property type="molecule type" value="Genomic_DNA"/>
</dbReference>
<evidence type="ECO:0000313" key="2">
    <source>
        <dbReference type="Proteomes" id="UP000477651"/>
    </source>
</evidence>
<name>A0A6L9Y6H5_9BURK</name>
<organism evidence="1 2">
    <name type="scientific">Pelistega ratti</name>
    <dbReference type="NCBI Taxonomy" id="2652177"/>
    <lineage>
        <taxon>Bacteria</taxon>
        <taxon>Pseudomonadati</taxon>
        <taxon>Pseudomonadota</taxon>
        <taxon>Betaproteobacteria</taxon>
        <taxon>Burkholderiales</taxon>
        <taxon>Alcaligenaceae</taxon>
        <taxon>Pelistega</taxon>
    </lineage>
</organism>
<sequence length="153" mass="18337">MKQIYLREVYLNPNMNFNLNFKFIKFLRKKLNEFIFIEKIPYRKGFKTDTSDYSLTLNINCHDKEFEVTGPTIYRKDKEIDFYLNIPYKEISDVKEQAIYLLNYLELGLNKILLDDAFKYDLKNTFSKINHEVVSIDDSSELLIPFKSYEGEL</sequence>
<proteinExistence type="predicted"/>
<protein>
    <submittedName>
        <fullName evidence="1">Uncharacterized protein</fullName>
    </submittedName>
</protein>
<comment type="caution">
    <text evidence="1">The sequence shown here is derived from an EMBL/GenBank/DDBJ whole genome shotgun (WGS) entry which is preliminary data.</text>
</comment>
<dbReference type="Proteomes" id="UP000477651">
    <property type="component" value="Unassembled WGS sequence"/>
</dbReference>
<dbReference type="RefSeq" id="WP_163764573.1">
    <property type="nucleotide sequence ID" value="NZ_JAAGYR010000012.1"/>
</dbReference>
<dbReference type="AlphaFoldDB" id="A0A6L9Y6H5"/>